<dbReference type="Gene3D" id="4.10.520.10">
    <property type="entry name" value="IHF-like DNA-binding proteins"/>
    <property type="match status" value="1"/>
</dbReference>
<evidence type="ECO:0000256" key="5">
    <source>
        <dbReference type="SAM" id="MobiDB-lite"/>
    </source>
</evidence>
<dbReference type="PANTHER" id="PTHR33175:SF3">
    <property type="entry name" value="DNA-BINDING PROTEIN HU-BETA"/>
    <property type="match status" value="1"/>
</dbReference>
<dbReference type="Proteomes" id="UP000515377">
    <property type="component" value="Chromosome"/>
</dbReference>
<dbReference type="PANTHER" id="PTHR33175">
    <property type="entry name" value="DNA-BINDING PROTEIN HU"/>
    <property type="match status" value="1"/>
</dbReference>
<dbReference type="AlphaFoldDB" id="A0A9X7YG82"/>
<dbReference type="SUPFAM" id="SSF47729">
    <property type="entry name" value="IHF-like DNA-binding proteins"/>
    <property type="match status" value="1"/>
</dbReference>
<evidence type="ECO:0000256" key="2">
    <source>
        <dbReference type="ARBA" id="ARBA00023067"/>
    </source>
</evidence>
<keyword evidence="3 6" id="KW-0238">DNA-binding</keyword>
<protein>
    <submittedName>
        <fullName evidence="6">HU family DNA-binding protein</fullName>
    </submittedName>
</protein>
<dbReference type="Pfam" id="PF00216">
    <property type="entry name" value="Bac_DNA_binding"/>
    <property type="match status" value="1"/>
</dbReference>
<name>A0A9X7YG82_SPHYA</name>
<dbReference type="InterPro" id="IPR000119">
    <property type="entry name" value="Hist_DNA-bd"/>
</dbReference>
<keyword evidence="2" id="KW-0226">DNA condensation</keyword>
<feature type="region of interest" description="Disordered" evidence="5">
    <location>
        <begin position="69"/>
        <end position="105"/>
    </location>
</feature>
<dbReference type="SMART" id="SM00411">
    <property type="entry name" value="BHL"/>
    <property type="match status" value="1"/>
</dbReference>
<gene>
    <name evidence="6" type="ORF">H3V42_08535</name>
</gene>
<reference evidence="6 7" key="1">
    <citation type="submission" date="2020-07" db="EMBL/GenBank/DDBJ databases">
        <title>Whole genome sequence of Sphingobium yanoikuyae A3.</title>
        <authorList>
            <person name="Han S.-S."/>
        </authorList>
    </citation>
    <scope>NUCLEOTIDE SEQUENCE [LARGE SCALE GENOMIC DNA]</scope>
    <source>
        <strain evidence="6 7">A3</strain>
    </source>
</reference>
<organism evidence="6 7">
    <name type="scientific">Sphingobium yanoikuyae</name>
    <name type="common">Sphingomonas yanoikuyae</name>
    <dbReference type="NCBI Taxonomy" id="13690"/>
    <lineage>
        <taxon>Bacteria</taxon>
        <taxon>Pseudomonadati</taxon>
        <taxon>Pseudomonadota</taxon>
        <taxon>Alphaproteobacteria</taxon>
        <taxon>Sphingomonadales</taxon>
        <taxon>Sphingomonadaceae</taxon>
        <taxon>Sphingobium</taxon>
    </lineage>
</organism>
<dbReference type="GO" id="GO:0003677">
    <property type="term" value="F:DNA binding"/>
    <property type="evidence" value="ECO:0007669"/>
    <property type="project" value="UniProtKB-KW"/>
</dbReference>
<dbReference type="GO" id="GO:0030527">
    <property type="term" value="F:structural constituent of chromatin"/>
    <property type="evidence" value="ECO:0007669"/>
    <property type="project" value="InterPro"/>
</dbReference>
<evidence type="ECO:0000256" key="4">
    <source>
        <dbReference type="RuleBase" id="RU003939"/>
    </source>
</evidence>
<dbReference type="PRINTS" id="PR01727">
    <property type="entry name" value="DNABINDINGHU"/>
</dbReference>
<dbReference type="EMBL" id="CP060122">
    <property type="protein sequence ID" value="QNG48938.1"/>
    <property type="molecule type" value="Genomic_DNA"/>
</dbReference>
<evidence type="ECO:0000256" key="3">
    <source>
        <dbReference type="ARBA" id="ARBA00023125"/>
    </source>
</evidence>
<dbReference type="CDD" id="cd00591">
    <property type="entry name" value="HU_IHF"/>
    <property type="match status" value="1"/>
</dbReference>
<accession>A0A9X7YG82</accession>
<comment type="similarity">
    <text evidence="1 4">Belongs to the bacterial histone-like protein family.</text>
</comment>
<dbReference type="GO" id="GO:0030261">
    <property type="term" value="P:chromosome condensation"/>
    <property type="evidence" value="ECO:0007669"/>
    <property type="project" value="UniProtKB-KW"/>
</dbReference>
<evidence type="ECO:0000313" key="6">
    <source>
        <dbReference type="EMBL" id="QNG48938.1"/>
    </source>
</evidence>
<evidence type="ECO:0000256" key="1">
    <source>
        <dbReference type="ARBA" id="ARBA00010529"/>
    </source>
</evidence>
<proteinExistence type="inferred from homology"/>
<evidence type="ECO:0000313" key="7">
    <source>
        <dbReference type="Proteomes" id="UP000515377"/>
    </source>
</evidence>
<sequence length="105" mass="10932">MFGKQRASKADEGAMTGNELIEAVATQQGATKSDVKKIIDAALAAIADAAARGEEVSIAGFGKFKVKQSAAREGKNPRTGEPMTIPASRKVGFQPAKALKDKVNS</sequence>
<dbReference type="InterPro" id="IPR010992">
    <property type="entry name" value="IHF-like_DNA-bd_dom_sf"/>
</dbReference>